<dbReference type="PROSITE" id="PS00061">
    <property type="entry name" value="ADH_SHORT"/>
    <property type="match status" value="1"/>
</dbReference>
<dbReference type="RefSeq" id="WP_021796384.1">
    <property type="nucleotide sequence ID" value="NZ_ACVN02000035.1"/>
</dbReference>
<accession>U2S950</accession>
<dbReference type="InterPro" id="IPR002347">
    <property type="entry name" value="SDR_fam"/>
</dbReference>
<dbReference type="NCBIfam" id="NF009466">
    <property type="entry name" value="PRK12826.1-2"/>
    <property type="match status" value="1"/>
</dbReference>
<dbReference type="PANTHER" id="PTHR42879:SF2">
    <property type="entry name" value="3-OXOACYL-[ACYL-CARRIER-PROTEIN] REDUCTASE FABG"/>
    <property type="match status" value="1"/>
</dbReference>
<dbReference type="FunFam" id="3.40.50.720:FF:000173">
    <property type="entry name" value="3-oxoacyl-[acyl-carrier protein] reductase"/>
    <property type="match status" value="1"/>
</dbReference>
<sequence>MRGLTGVFPDGAVALVTGGSRGIGAAAALALAQAGCRVVVAYRAKADKAEKTAVRVRELGRECLTVRADVTDETQVIALFRTIREQFGRLDTAVLNSGVTADGHAAGMSLAKWDQAISTNLTGTFCCLRETVRAMYSAGGSIVLTSSTSGVAGRPGQANYAASKGGIIAMAKSVCQETAGRGIRVNCVAPGFIATDMVRRTPRRVVEQAERLIPLGRLGQPEEVANAIVFLASPLASYVTGKVLTIDGGMING</sequence>
<dbReference type="SUPFAM" id="SSF51735">
    <property type="entry name" value="NAD(P)-binding Rossmann-fold domains"/>
    <property type="match status" value="1"/>
</dbReference>
<dbReference type="PRINTS" id="PR00080">
    <property type="entry name" value="SDRFAMILY"/>
</dbReference>
<dbReference type="GO" id="GO:0016491">
    <property type="term" value="F:oxidoreductase activity"/>
    <property type="evidence" value="ECO:0007669"/>
    <property type="project" value="UniProtKB-KW"/>
</dbReference>
<dbReference type="PRINTS" id="PR00081">
    <property type="entry name" value="GDHRDH"/>
</dbReference>
<proteinExistence type="inferred from homology"/>
<feature type="domain" description="Ketoreductase" evidence="3">
    <location>
        <begin position="12"/>
        <end position="196"/>
    </location>
</feature>
<dbReference type="GO" id="GO:0032787">
    <property type="term" value="P:monocarboxylic acid metabolic process"/>
    <property type="evidence" value="ECO:0007669"/>
    <property type="project" value="UniProtKB-ARBA"/>
</dbReference>
<dbReference type="Proteomes" id="UP000017052">
    <property type="component" value="Unassembled WGS sequence"/>
</dbReference>
<dbReference type="AlphaFoldDB" id="U2S950"/>
<dbReference type="PANTHER" id="PTHR42879">
    <property type="entry name" value="3-OXOACYL-(ACYL-CARRIER-PROTEIN) REDUCTASE"/>
    <property type="match status" value="1"/>
</dbReference>
<dbReference type="InterPro" id="IPR020904">
    <property type="entry name" value="Sc_DH/Rdtase_CS"/>
</dbReference>
<dbReference type="EMBL" id="ACVN02000035">
    <property type="protein sequence ID" value="ERK62168.1"/>
    <property type="molecule type" value="Genomic_DNA"/>
</dbReference>
<name>U2S950_9ACTN</name>
<protein>
    <submittedName>
        <fullName evidence="4">KR domain protein</fullName>
    </submittedName>
</protein>
<organism evidence="4 5">
    <name type="scientific">Propionibacterium acidifaciens F0233</name>
    <dbReference type="NCBI Taxonomy" id="553198"/>
    <lineage>
        <taxon>Bacteria</taxon>
        <taxon>Bacillati</taxon>
        <taxon>Actinomycetota</taxon>
        <taxon>Actinomycetes</taxon>
        <taxon>Propionibacteriales</taxon>
        <taxon>Propionibacteriaceae</taxon>
        <taxon>Propionibacterium</taxon>
    </lineage>
</organism>
<dbReference type="OrthoDB" id="517007at2"/>
<dbReference type="InterPro" id="IPR036291">
    <property type="entry name" value="NAD(P)-bd_dom_sf"/>
</dbReference>
<evidence type="ECO:0000259" key="3">
    <source>
        <dbReference type="SMART" id="SM00822"/>
    </source>
</evidence>
<gene>
    <name evidence="4" type="ORF">HMPREF0682_2852</name>
</gene>
<dbReference type="InterPro" id="IPR057326">
    <property type="entry name" value="KR_dom"/>
</dbReference>
<dbReference type="SMART" id="SM00822">
    <property type="entry name" value="PKS_KR"/>
    <property type="match status" value="1"/>
</dbReference>
<evidence type="ECO:0000256" key="1">
    <source>
        <dbReference type="ARBA" id="ARBA00006484"/>
    </source>
</evidence>
<evidence type="ECO:0000313" key="5">
    <source>
        <dbReference type="Proteomes" id="UP000017052"/>
    </source>
</evidence>
<evidence type="ECO:0000313" key="4">
    <source>
        <dbReference type="EMBL" id="ERK62168.1"/>
    </source>
</evidence>
<dbReference type="Pfam" id="PF13561">
    <property type="entry name" value="adh_short_C2"/>
    <property type="match status" value="1"/>
</dbReference>
<dbReference type="GeneID" id="95359917"/>
<dbReference type="Gene3D" id="3.40.50.720">
    <property type="entry name" value="NAD(P)-binding Rossmann-like Domain"/>
    <property type="match status" value="1"/>
</dbReference>
<keyword evidence="2" id="KW-0560">Oxidoreductase</keyword>
<evidence type="ECO:0000256" key="2">
    <source>
        <dbReference type="ARBA" id="ARBA00023002"/>
    </source>
</evidence>
<keyword evidence="5" id="KW-1185">Reference proteome</keyword>
<dbReference type="InterPro" id="IPR050259">
    <property type="entry name" value="SDR"/>
</dbReference>
<reference evidence="4" key="1">
    <citation type="submission" date="2013-08" db="EMBL/GenBank/DDBJ databases">
        <authorList>
            <person name="Durkin A.S."/>
            <person name="Haft D.R."/>
            <person name="McCorrison J."/>
            <person name="Torralba M."/>
            <person name="Gillis M."/>
            <person name="Haft D.H."/>
            <person name="Methe B."/>
            <person name="Sutton G."/>
            <person name="Nelson K.E."/>
        </authorList>
    </citation>
    <scope>NUCLEOTIDE SEQUENCE [LARGE SCALE GENOMIC DNA]</scope>
    <source>
        <strain evidence="4">F0233</strain>
    </source>
</reference>
<comment type="caution">
    <text evidence="4">The sequence shown here is derived from an EMBL/GenBank/DDBJ whole genome shotgun (WGS) entry which is preliminary data.</text>
</comment>
<comment type="similarity">
    <text evidence="1">Belongs to the short-chain dehydrogenases/reductases (SDR) family.</text>
</comment>